<dbReference type="InterPro" id="IPR002302">
    <property type="entry name" value="Leu-tRNA-ligase"/>
</dbReference>
<dbReference type="SUPFAM" id="SSF52374">
    <property type="entry name" value="Nucleotidylyl transferase"/>
    <property type="match status" value="1"/>
</dbReference>
<evidence type="ECO:0000256" key="2">
    <source>
        <dbReference type="ARBA" id="ARBA00013164"/>
    </source>
</evidence>
<evidence type="ECO:0000259" key="9">
    <source>
        <dbReference type="Pfam" id="PF00133"/>
    </source>
</evidence>
<organism evidence="11">
    <name type="scientific">marine sediment metagenome</name>
    <dbReference type="NCBI Taxonomy" id="412755"/>
    <lineage>
        <taxon>unclassified sequences</taxon>
        <taxon>metagenomes</taxon>
        <taxon>ecological metagenomes</taxon>
    </lineage>
</organism>
<dbReference type="AlphaFoldDB" id="X0Y7F8"/>
<protein>
    <recommendedName>
        <fullName evidence="2">leucine--tRNA ligase</fullName>
        <ecNumber evidence="2">6.1.1.4</ecNumber>
    </recommendedName>
</protein>
<evidence type="ECO:0000256" key="8">
    <source>
        <dbReference type="ARBA" id="ARBA00047469"/>
    </source>
</evidence>
<dbReference type="FunFam" id="1.10.730.10:FF:000002">
    <property type="entry name" value="Leucine--tRNA ligase"/>
    <property type="match status" value="1"/>
</dbReference>
<keyword evidence="6" id="KW-0648">Protein biosynthesis</keyword>
<keyword evidence="4" id="KW-0547">Nucleotide-binding</keyword>
<dbReference type="EC" id="6.1.1.4" evidence="2"/>
<comment type="similarity">
    <text evidence="1">Belongs to the class-I aminoacyl-tRNA synthetase family.</text>
</comment>
<keyword evidence="5" id="KW-0067">ATP-binding</keyword>
<evidence type="ECO:0000256" key="6">
    <source>
        <dbReference type="ARBA" id="ARBA00022917"/>
    </source>
</evidence>
<dbReference type="SUPFAM" id="SSF47323">
    <property type="entry name" value="Anticodon-binding domain of a subclass of class I aminoacyl-tRNA synthetases"/>
    <property type="match status" value="1"/>
</dbReference>
<dbReference type="EMBL" id="BARS01052514">
    <property type="protein sequence ID" value="GAG43232.1"/>
    <property type="molecule type" value="Genomic_DNA"/>
</dbReference>
<dbReference type="PANTHER" id="PTHR43740:SF2">
    <property type="entry name" value="LEUCINE--TRNA LIGASE, MITOCHONDRIAL"/>
    <property type="match status" value="1"/>
</dbReference>
<dbReference type="Gene3D" id="3.40.50.620">
    <property type="entry name" value="HUPs"/>
    <property type="match status" value="1"/>
</dbReference>
<name>X0Y7F8_9ZZZZ</name>
<comment type="catalytic activity">
    <reaction evidence="8">
        <text>tRNA(Leu) + L-leucine + ATP = L-leucyl-tRNA(Leu) + AMP + diphosphate</text>
        <dbReference type="Rhea" id="RHEA:11688"/>
        <dbReference type="Rhea" id="RHEA-COMP:9613"/>
        <dbReference type="Rhea" id="RHEA-COMP:9622"/>
        <dbReference type="ChEBI" id="CHEBI:30616"/>
        <dbReference type="ChEBI" id="CHEBI:33019"/>
        <dbReference type="ChEBI" id="CHEBI:57427"/>
        <dbReference type="ChEBI" id="CHEBI:78442"/>
        <dbReference type="ChEBI" id="CHEBI:78494"/>
        <dbReference type="ChEBI" id="CHEBI:456215"/>
        <dbReference type="EC" id="6.1.1.4"/>
    </reaction>
</comment>
<feature type="domain" description="Aminoacyl-tRNA synthetase class Ia" evidence="9">
    <location>
        <begin position="14"/>
        <end position="75"/>
    </location>
</feature>
<gene>
    <name evidence="11" type="ORF">S01H1_78060</name>
</gene>
<dbReference type="Gene3D" id="1.10.730.10">
    <property type="entry name" value="Isoleucyl-tRNA Synthetase, Domain 1"/>
    <property type="match status" value="1"/>
</dbReference>
<feature type="domain" description="Methionyl/Valyl/Leucyl/Isoleucyl-tRNA synthetase anticodon-binding" evidence="10">
    <location>
        <begin position="105"/>
        <end position="221"/>
    </location>
</feature>
<dbReference type="GO" id="GO:0006429">
    <property type="term" value="P:leucyl-tRNA aminoacylation"/>
    <property type="evidence" value="ECO:0007669"/>
    <property type="project" value="InterPro"/>
</dbReference>
<feature type="non-terminal residue" evidence="11">
    <location>
        <position position="1"/>
    </location>
</feature>
<dbReference type="InterPro" id="IPR002300">
    <property type="entry name" value="aa-tRNA-synth_Ia"/>
</dbReference>
<evidence type="ECO:0000259" key="10">
    <source>
        <dbReference type="Pfam" id="PF08264"/>
    </source>
</evidence>
<dbReference type="GO" id="GO:0004823">
    <property type="term" value="F:leucine-tRNA ligase activity"/>
    <property type="evidence" value="ECO:0007669"/>
    <property type="project" value="UniProtKB-EC"/>
</dbReference>
<evidence type="ECO:0000313" key="11">
    <source>
        <dbReference type="EMBL" id="GAG43232.1"/>
    </source>
</evidence>
<comment type="caution">
    <text evidence="11">The sequence shown here is derived from an EMBL/GenBank/DDBJ whole genome shotgun (WGS) entry which is preliminary data.</text>
</comment>
<dbReference type="Pfam" id="PF00133">
    <property type="entry name" value="tRNA-synt_1"/>
    <property type="match status" value="1"/>
</dbReference>
<dbReference type="GO" id="GO:0005829">
    <property type="term" value="C:cytosol"/>
    <property type="evidence" value="ECO:0007669"/>
    <property type="project" value="TreeGrafter"/>
</dbReference>
<evidence type="ECO:0000256" key="5">
    <source>
        <dbReference type="ARBA" id="ARBA00022840"/>
    </source>
</evidence>
<sequence>RFFVKALRDLGYLKFDEPFTKLFNQGMLHGDDGYVMSKSRGNVVLPETISKKYGIDTARFFLVSIASPDKDLQWSDTGIEGSSRFIKKIWNYFDTVKIGKSSSKVESKLNKAIKGITEDIEDFRYNLAIIKIRELFDAFEPEVSKFTLQKFLKLLHPFCPHLTEELWEKTGGKGFISLAKWPEYDESKIDLKAEANEELVHQILSDINSVIKLIGIKEPKEVILFVSEKW</sequence>
<evidence type="ECO:0000256" key="1">
    <source>
        <dbReference type="ARBA" id="ARBA00005594"/>
    </source>
</evidence>
<evidence type="ECO:0000256" key="4">
    <source>
        <dbReference type="ARBA" id="ARBA00022741"/>
    </source>
</evidence>
<dbReference type="Pfam" id="PF08264">
    <property type="entry name" value="Anticodon_1"/>
    <property type="match status" value="1"/>
</dbReference>
<evidence type="ECO:0000256" key="3">
    <source>
        <dbReference type="ARBA" id="ARBA00022598"/>
    </source>
</evidence>
<reference evidence="11" key="1">
    <citation type="journal article" date="2014" name="Front. Microbiol.">
        <title>High frequency of phylogenetically diverse reductive dehalogenase-homologous genes in deep subseafloor sedimentary metagenomes.</title>
        <authorList>
            <person name="Kawai M."/>
            <person name="Futagami T."/>
            <person name="Toyoda A."/>
            <person name="Takaki Y."/>
            <person name="Nishi S."/>
            <person name="Hori S."/>
            <person name="Arai W."/>
            <person name="Tsubouchi T."/>
            <person name="Morono Y."/>
            <person name="Uchiyama I."/>
            <person name="Ito T."/>
            <person name="Fujiyama A."/>
            <person name="Inagaki F."/>
            <person name="Takami H."/>
        </authorList>
    </citation>
    <scope>NUCLEOTIDE SEQUENCE</scope>
    <source>
        <strain evidence="11">Expedition CK06-06</strain>
    </source>
</reference>
<proteinExistence type="inferred from homology"/>
<dbReference type="PANTHER" id="PTHR43740">
    <property type="entry name" value="LEUCYL-TRNA SYNTHETASE"/>
    <property type="match status" value="1"/>
</dbReference>
<evidence type="ECO:0000256" key="7">
    <source>
        <dbReference type="ARBA" id="ARBA00023146"/>
    </source>
</evidence>
<dbReference type="InterPro" id="IPR014729">
    <property type="entry name" value="Rossmann-like_a/b/a_fold"/>
</dbReference>
<keyword evidence="7" id="KW-0030">Aminoacyl-tRNA synthetase</keyword>
<keyword evidence="3" id="KW-0436">Ligase</keyword>
<dbReference type="InterPro" id="IPR009080">
    <property type="entry name" value="tRNAsynth_Ia_anticodon-bd"/>
</dbReference>
<dbReference type="CDD" id="cd07958">
    <property type="entry name" value="Anticodon_Ia_Leu_BEm"/>
    <property type="match status" value="1"/>
</dbReference>
<feature type="non-terminal residue" evidence="11">
    <location>
        <position position="230"/>
    </location>
</feature>
<dbReference type="GO" id="GO:0005524">
    <property type="term" value="F:ATP binding"/>
    <property type="evidence" value="ECO:0007669"/>
    <property type="project" value="UniProtKB-KW"/>
</dbReference>
<accession>X0Y7F8</accession>
<dbReference type="InterPro" id="IPR013155">
    <property type="entry name" value="M/V/L/I-tRNA-synth_anticd-bd"/>
</dbReference>